<sequence>MREPNNKFEKVFKCSRQEISDMLNRCMDYVGNDEMISGGVTPEIRSRFKWVVTEMLTNAIKHSGVDECTLSIKNDAKSLILEKEDVGLPLRLAEPDGQKHISWPLEGAVLPVNFQIYQNGVESLLLTSTSKTNAVFSVKEIGDGALPPVSATLNEHFGLLILAKAADEFEYEYDAQRGINRFRCVFNLKNN</sequence>
<comment type="caution">
    <text evidence="1">The sequence shown here is derived from an EMBL/GenBank/DDBJ whole genome shotgun (WGS) entry which is preliminary data.</text>
</comment>
<accession>A0ABM8UMR5</accession>
<dbReference type="InterPro" id="IPR036890">
    <property type="entry name" value="HATPase_C_sf"/>
</dbReference>
<dbReference type="Gene3D" id="3.30.565.10">
    <property type="entry name" value="Histidine kinase-like ATPase, C-terminal domain"/>
    <property type="match status" value="1"/>
</dbReference>
<keyword evidence="2" id="KW-1185">Reference proteome</keyword>
<reference evidence="1 2" key="1">
    <citation type="submission" date="2021-04" db="EMBL/GenBank/DDBJ databases">
        <authorList>
            <person name="Rodrigo-Torres L."/>
            <person name="Arahal R. D."/>
            <person name="Lucena T."/>
        </authorList>
    </citation>
    <scope>NUCLEOTIDE SEQUENCE [LARGE SCALE GENOMIC DNA]</scope>
    <source>
        <strain evidence="1 2">CECT 9623</strain>
    </source>
</reference>
<dbReference type="Proteomes" id="UP000679725">
    <property type="component" value="Unassembled WGS sequence"/>
</dbReference>
<name>A0ABM8UMR5_9BACT</name>
<organism evidence="1 2">
    <name type="scientific">Dyadobacter linearis</name>
    <dbReference type="NCBI Taxonomy" id="2823330"/>
    <lineage>
        <taxon>Bacteria</taxon>
        <taxon>Pseudomonadati</taxon>
        <taxon>Bacteroidota</taxon>
        <taxon>Cytophagia</taxon>
        <taxon>Cytophagales</taxon>
        <taxon>Spirosomataceae</taxon>
        <taxon>Dyadobacter</taxon>
    </lineage>
</organism>
<gene>
    <name evidence="1" type="ORF">DYBT9623_01381</name>
</gene>
<proteinExistence type="predicted"/>
<dbReference type="RefSeq" id="WP_215232785.1">
    <property type="nucleotide sequence ID" value="NZ_CAJRAU010000002.1"/>
</dbReference>
<evidence type="ECO:0000313" key="2">
    <source>
        <dbReference type="Proteomes" id="UP000679725"/>
    </source>
</evidence>
<protein>
    <recommendedName>
        <fullName evidence="3">Histidine kinase/HSP90-like ATPase domain-containing protein</fullName>
    </recommendedName>
</protein>
<evidence type="ECO:0000313" key="1">
    <source>
        <dbReference type="EMBL" id="CAG5068649.1"/>
    </source>
</evidence>
<dbReference type="EMBL" id="CAJRAU010000002">
    <property type="protein sequence ID" value="CAG5068649.1"/>
    <property type="molecule type" value="Genomic_DNA"/>
</dbReference>
<evidence type="ECO:0008006" key="3">
    <source>
        <dbReference type="Google" id="ProtNLM"/>
    </source>
</evidence>